<dbReference type="GO" id="GO:0046872">
    <property type="term" value="F:metal ion binding"/>
    <property type="evidence" value="ECO:0007669"/>
    <property type="project" value="InterPro"/>
</dbReference>
<dbReference type="AlphaFoldDB" id="B6JXQ7"/>
<dbReference type="GO" id="GO:0004620">
    <property type="term" value="F:phospholipase activity"/>
    <property type="evidence" value="ECO:0000318"/>
    <property type="project" value="GO_Central"/>
</dbReference>
<dbReference type="PROSITE" id="PS51043">
    <property type="entry name" value="DDHD"/>
    <property type="match status" value="1"/>
</dbReference>
<dbReference type="VEuPathDB" id="FungiDB:SJAG_00199"/>
<dbReference type="PANTHER" id="PTHR23509:SF10">
    <property type="entry name" value="LD21067P"/>
    <property type="match status" value="1"/>
</dbReference>
<dbReference type="eggNOG" id="KOG2308">
    <property type="taxonomic scope" value="Eukaryota"/>
</dbReference>
<evidence type="ECO:0000256" key="1">
    <source>
        <dbReference type="SAM" id="MobiDB-lite"/>
    </source>
</evidence>
<accession>B6JXQ7</accession>
<dbReference type="InterPro" id="IPR058055">
    <property type="entry name" value="PA-PLA1"/>
</dbReference>
<sequence length="680" mass="76777">MDSGCSSPLPHVERPRLPFRHRLSKSVTDAPELRVRWFYAIDRPLKPLKNAELLDKKARKLKPFSAVDSDRLEMAYWEAEDESVLTPIQVNEDHLFAVDIAKRELYPIYWDGPVYRVVRGTWFYETNSELYPCEENLATQIEEGYLHSCPFREEQGSFNQKHGGLGNWPLLGQYTGGFIEFSGKNTAKLNYGRFSSSFFFRWSPSNGYKTDRLVRGYERSVLSMKRSSSVNLSSSTTLPGNDASDADTIELSDYNPSSVTGSVDALGEDLNAKPKPAKHLIFCCHGIGQKMGERLKKASFVYDVSKFRHTLKELYNISEDLQTLIPGFKNSSVVQCLPVLWRQDIRFGMTKTDPLAEEEDGADYSHDLGDDDDMEGGAPTLEDITIQAVVGFRNIISDVFLDVLLYYQPSYREKILAVVVKRLNHVYRLYRENNPDFTGEVSLLGHSLGSVILFDILARQGDEGEHKKYALDFKVTNFFALGSPLGLFQMLNGRRISGQGSLNTSLMHGSLSEEDFVDDTTVLSCRNFYNIFLPTDPISYRVEPLIAKRMAQVHPQPIPSVKSIPGLSTHNTGQRWSFGPFNVWAGLRSGITNSLIKQSLGDNWRTASDKSVTPENTANSNKNKVWQPEEKVYSLNSTGRVDFMLQSASDATYDYSSAMNSHSSYWTNLDLAHFILTQLC</sequence>
<dbReference type="PANTHER" id="PTHR23509">
    <property type="entry name" value="PA-PL1 PHOSPHOLIPASE FAMILY"/>
    <property type="match status" value="1"/>
</dbReference>
<evidence type="ECO:0000259" key="2">
    <source>
        <dbReference type="PROSITE" id="PS51043"/>
    </source>
</evidence>
<feature type="region of interest" description="Disordered" evidence="1">
    <location>
        <begin position="606"/>
        <end position="625"/>
    </location>
</feature>
<dbReference type="OrthoDB" id="431378at2759"/>
<dbReference type="SUPFAM" id="SSF53474">
    <property type="entry name" value="alpha/beta-Hydrolases"/>
    <property type="match status" value="1"/>
</dbReference>
<dbReference type="GO" id="GO:0005737">
    <property type="term" value="C:cytoplasm"/>
    <property type="evidence" value="ECO:0000318"/>
    <property type="project" value="GO_Central"/>
</dbReference>
<dbReference type="Pfam" id="PF23463">
    <property type="entry name" value="WWE_2"/>
    <property type="match status" value="1"/>
</dbReference>
<reference evidence="3 4" key="1">
    <citation type="journal article" date="2011" name="Science">
        <title>Comparative functional genomics of the fission yeasts.</title>
        <authorList>
            <person name="Rhind N."/>
            <person name="Chen Z."/>
            <person name="Yassour M."/>
            <person name="Thompson D.A."/>
            <person name="Haas B.J."/>
            <person name="Habib N."/>
            <person name="Wapinski I."/>
            <person name="Roy S."/>
            <person name="Lin M.F."/>
            <person name="Heiman D.I."/>
            <person name="Young S.K."/>
            <person name="Furuya K."/>
            <person name="Guo Y."/>
            <person name="Pidoux A."/>
            <person name="Chen H.M."/>
            <person name="Robbertse B."/>
            <person name="Goldberg J.M."/>
            <person name="Aoki K."/>
            <person name="Bayne E.H."/>
            <person name="Berlin A.M."/>
            <person name="Desjardins C.A."/>
            <person name="Dobbs E."/>
            <person name="Dukaj L."/>
            <person name="Fan L."/>
            <person name="FitzGerald M.G."/>
            <person name="French C."/>
            <person name="Gujja S."/>
            <person name="Hansen K."/>
            <person name="Keifenheim D."/>
            <person name="Levin J.Z."/>
            <person name="Mosher R.A."/>
            <person name="Mueller C.A."/>
            <person name="Pfiffner J."/>
            <person name="Priest M."/>
            <person name="Russ C."/>
            <person name="Smialowska A."/>
            <person name="Swoboda P."/>
            <person name="Sykes S.M."/>
            <person name="Vaughn M."/>
            <person name="Vengrova S."/>
            <person name="Yoder R."/>
            <person name="Zeng Q."/>
            <person name="Allshire R."/>
            <person name="Baulcombe D."/>
            <person name="Birren B.W."/>
            <person name="Brown W."/>
            <person name="Ekwall K."/>
            <person name="Kellis M."/>
            <person name="Leatherwood J."/>
            <person name="Levin H."/>
            <person name="Margalit H."/>
            <person name="Martienssen R."/>
            <person name="Nieduszynski C.A."/>
            <person name="Spatafora J.W."/>
            <person name="Friedman N."/>
            <person name="Dalgaard J.Z."/>
            <person name="Baumann P."/>
            <person name="Niki H."/>
            <person name="Regev A."/>
            <person name="Nusbaum C."/>
        </authorList>
    </citation>
    <scope>NUCLEOTIDE SEQUENCE [LARGE SCALE GENOMIC DNA]</scope>
    <source>
        <strain evidence="4">yFS275 / FY16936</strain>
    </source>
</reference>
<dbReference type="Proteomes" id="UP000001744">
    <property type="component" value="Unassembled WGS sequence"/>
</dbReference>
<feature type="domain" description="DDHD" evidence="2">
    <location>
        <begin position="471"/>
        <end position="680"/>
    </location>
</feature>
<keyword evidence="4" id="KW-1185">Reference proteome</keyword>
<dbReference type="GeneID" id="7047786"/>
<proteinExistence type="predicted"/>
<dbReference type="Pfam" id="PF02862">
    <property type="entry name" value="DDHD"/>
    <property type="match status" value="1"/>
</dbReference>
<dbReference type="SMART" id="SM01127">
    <property type="entry name" value="DDHD"/>
    <property type="match status" value="1"/>
</dbReference>
<dbReference type="InterPro" id="IPR004177">
    <property type="entry name" value="DDHD_dom"/>
</dbReference>
<evidence type="ECO:0000313" key="3">
    <source>
        <dbReference type="EMBL" id="EEB05201.1"/>
    </source>
</evidence>
<dbReference type="InterPro" id="IPR029058">
    <property type="entry name" value="AB_hydrolase_fold"/>
</dbReference>
<dbReference type="EMBL" id="KE651166">
    <property type="protein sequence ID" value="EEB05201.1"/>
    <property type="molecule type" value="Genomic_DNA"/>
</dbReference>
<gene>
    <name evidence="3" type="ORF">SJAG_00199</name>
</gene>
<organism evidence="3 4">
    <name type="scientific">Schizosaccharomyces japonicus (strain yFS275 / FY16936)</name>
    <name type="common">Fission yeast</name>
    <dbReference type="NCBI Taxonomy" id="402676"/>
    <lineage>
        <taxon>Eukaryota</taxon>
        <taxon>Fungi</taxon>
        <taxon>Dikarya</taxon>
        <taxon>Ascomycota</taxon>
        <taxon>Taphrinomycotina</taxon>
        <taxon>Schizosaccharomycetes</taxon>
        <taxon>Schizosaccharomycetales</taxon>
        <taxon>Schizosaccharomycetaceae</taxon>
        <taxon>Schizosaccharomyces</taxon>
    </lineage>
</organism>
<dbReference type="InterPro" id="IPR057826">
    <property type="entry name" value="WWE_C20G8.02"/>
</dbReference>
<dbReference type="OMA" id="RWFYAID"/>
<dbReference type="HOGENOM" id="CLU_007365_0_0_1"/>
<dbReference type="JaponicusDB" id="SJAG_00199"/>
<dbReference type="RefSeq" id="XP_002171494.1">
    <property type="nucleotide sequence ID" value="XM_002171458.1"/>
</dbReference>
<dbReference type="STRING" id="402676.B6JXQ7"/>
<name>B6JXQ7_SCHJY</name>
<protein>
    <submittedName>
        <fullName evidence="3">Phospholipase</fullName>
    </submittedName>
</protein>
<feature type="compositionally biased region" description="Polar residues" evidence="1">
    <location>
        <begin position="606"/>
        <end position="624"/>
    </location>
</feature>
<evidence type="ECO:0000313" key="4">
    <source>
        <dbReference type="Proteomes" id="UP000001744"/>
    </source>
</evidence>